<protein>
    <recommendedName>
        <fullName evidence="3">Reverse transcriptase zinc-binding domain-containing protein</fullName>
    </recommendedName>
</protein>
<evidence type="ECO:0000313" key="2">
    <source>
        <dbReference type="Proteomes" id="UP001210211"/>
    </source>
</evidence>
<dbReference type="PANTHER" id="PTHR33116:SF78">
    <property type="entry name" value="OS12G0587133 PROTEIN"/>
    <property type="match status" value="1"/>
</dbReference>
<reference evidence="1 2" key="1">
    <citation type="journal article" date="2022" name="Cell">
        <title>Repeat-based holocentromeres influence genome architecture and karyotype evolution.</title>
        <authorList>
            <person name="Hofstatter P.G."/>
            <person name="Thangavel G."/>
            <person name="Lux T."/>
            <person name="Neumann P."/>
            <person name="Vondrak T."/>
            <person name="Novak P."/>
            <person name="Zhang M."/>
            <person name="Costa L."/>
            <person name="Castellani M."/>
            <person name="Scott A."/>
            <person name="Toegelov H."/>
            <person name="Fuchs J."/>
            <person name="Mata-Sucre Y."/>
            <person name="Dias Y."/>
            <person name="Vanzela A.L.L."/>
            <person name="Huettel B."/>
            <person name="Almeida C.C.S."/>
            <person name="Simkova H."/>
            <person name="Souza G."/>
            <person name="Pedrosa-Harand A."/>
            <person name="Macas J."/>
            <person name="Mayer K.F.X."/>
            <person name="Houben A."/>
            <person name="Marques A."/>
        </authorList>
    </citation>
    <scope>NUCLEOTIDE SEQUENCE [LARGE SCALE GENOMIC DNA]</scope>
    <source>
        <strain evidence="1">RhyTen1mFocal</strain>
    </source>
</reference>
<comment type="caution">
    <text evidence="1">The sequence shown here is derived from an EMBL/GenBank/DDBJ whole genome shotgun (WGS) entry which is preliminary data.</text>
</comment>
<dbReference type="PANTHER" id="PTHR33116">
    <property type="entry name" value="REVERSE TRANSCRIPTASE ZINC-BINDING DOMAIN-CONTAINING PROTEIN-RELATED-RELATED"/>
    <property type="match status" value="1"/>
</dbReference>
<gene>
    <name evidence="1" type="ORF">LUZ61_001225</name>
</gene>
<evidence type="ECO:0008006" key="3">
    <source>
        <dbReference type="Google" id="ProtNLM"/>
    </source>
</evidence>
<organism evidence="1 2">
    <name type="scientific">Rhynchospora tenuis</name>
    <dbReference type="NCBI Taxonomy" id="198213"/>
    <lineage>
        <taxon>Eukaryota</taxon>
        <taxon>Viridiplantae</taxon>
        <taxon>Streptophyta</taxon>
        <taxon>Embryophyta</taxon>
        <taxon>Tracheophyta</taxon>
        <taxon>Spermatophyta</taxon>
        <taxon>Magnoliopsida</taxon>
        <taxon>Liliopsida</taxon>
        <taxon>Poales</taxon>
        <taxon>Cyperaceae</taxon>
        <taxon>Cyperoideae</taxon>
        <taxon>Rhynchosporeae</taxon>
        <taxon>Rhynchospora</taxon>
    </lineage>
</organism>
<dbReference type="Proteomes" id="UP001210211">
    <property type="component" value="Unassembled WGS sequence"/>
</dbReference>
<name>A0AAD5ZGL7_9POAL</name>
<dbReference type="AlphaFoldDB" id="A0AAD5ZGL7"/>
<dbReference type="EMBL" id="JAMRDG010000001">
    <property type="protein sequence ID" value="KAJ3697520.1"/>
    <property type="molecule type" value="Genomic_DNA"/>
</dbReference>
<sequence length="264" mass="29480">MSVFPLPIWVIDKIDKIRRSFLWKGPLGTDKKLNLVSWDSVCKPKRVGGLGVLELRTFNLSLLAKWIWRFFTFPTSPLPTLLSHLQITNPSLPPAIPALSKSFSHIWPAFLAGFSFSINSGQQALFWLHDWGLGILQYRFPELLSFATHTSISVAHFLLQWSSPQNLFLPSMFSTSLPSTQLNQLFQLLSENASLIALPIPQSAILLLGNSSPITSHPPPSTISLNPLPYTFHRSDLFGNSEFLPELRLLVGNCCSTDSPQLTT</sequence>
<evidence type="ECO:0000313" key="1">
    <source>
        <dbReference type="EMBL" id="KAJ3697520.1"/>
    </source>
</evidence>
<keyword evidence="2" id="KW-1185">Reference proteome</keyword>
<proteinExistence type="predicted"/>
<accession>A0AAD5ZGL7</accession>